<evidence type="ECO:0000313" key="1">
    <source>
        <dbReference type="EMBL" id="SMS14325.1"/>
    </source>
</evidence>
<gene>
    <name evidence="1" type="ORF">LZ3411_1275</name>
</gene>
<evidence type="ECO:0000313" key="2">
    <source>
        <dbReference type="Proteomes" id="UP000195412"/>
    </source>
</evidence>
<organism evidence="1 2">
    <name type="scientific">Levilactobacillus zymae</name>
    <dbReference type="NCBI Taxonomy" id="267363"/>
    <lineage>
        <taxon>Bacteria</taxon>
        <taxon>Bacillati</taxon>
        <taxon>Bacillota</taxon>
        <taxon>Bacilli</taxon>
        <taxon>Lactobacillales</taxon>
        <taxon>Lactobacillaceae</taxon>
        <taxon>Levilactobacillus</taxon>
    </lineage>
</organism>
<dbReference type="AlphaFoldDB" id="A0A1Y6JWT2"/>
<proteinExistence type="predicted"/>
<protein>
    <submittedName>
        <fullName evidence="1">Uncharacterized protein</fullName>
    </submittedName>
</protein>
<sequence length="186" mass="21093">MVLDNLEKLKTRYQTKSIRVTMTNTTTVESFIAEVAYKLQLTRMVQSVETTETSVNTSAALKIINWVSANLGGQKKQIQQDIREQYTGPDDFTILEEALFKRNTILVVDDMENLTGTADELRVRLAEIAKKMSDDAVNYEQSYAKIVFVGIATTAEQLWHDVESLKSRLATISVPYVNHSRLKKND</sequence>
<reference evidence="2" key="1">
    <citation type="submission" date="2017-05" db="EMBL/GenBank/DDBJ databases">
        <authorList>
            <person name="Papadimitriou K."/>
        </authorList>
    </citation>
    <scope>NUCLEOTIDE SEQUENCE [LARGE SCALE GENOMIC DNA]</scope>
    <source>
        <strain evidence="2">ACA-DC 3411</strain>
    </source>
</reference>
<dbReference type="EMBL" id="LT854705">
    <property type="protein sequence ID" value="SMS14325.1"/>
    <property type="molecule type" value="Genomic_DNA"/>
</dbReference>
<name>A0A1Y6JWT2_9LACO</name>
<dbReference type="KEGG" id="lzy:LZ3411_1275"/>
<accession>A0A1Y6JWT2</accession>
<dbReference type="Proteomes" id="UP000195412">
    <property type="component" value="Chromosome I"/>
</dbReference>